<organism evidence="1">
    <name type="scientific">marine sediment metagenome</name>
    <dbReference type="NCBI Taxonomy" id="412755"/>
    <lineage>
        <taxon>unclassified sequences</taxon>
        <taxon>metagenomes</taxon>
        <taxon>ecological metagenomes</taxon>
    </lineage>
</organism>
<comment type="caution">
    <text evidence="1">The sequence shown here is derived from an EMBL/GenBank/DDBJ whole genome shotgun (WGS) entry which is preliminary data.</text>
</comment>
<sequence length="55" mass="6745">MEDFDNLLINKKEIERLDKKMKKAIDDLELPKKVKEYEKKYGTITEEQLRKRFTI</sequence>
<protein>
    <submittedName>
        <fullName evidence="1">Uncharacterized protein</fullName>
    </submittedName>
</protein>
<dbReference type="EMBL" id="LAZR01000975">
    <property type="protein sequence ID" value="KKN53365.1"/>
    <property type="molecule type" value="Genomic_DNA"/>
</dbReference>
<dbReference type="AlphaFoldDB" id="A0A0F9RA51"/>
<gene>
    <name evidence="1" type="ORF">LCGC14_0603350</name>
</gene>
<evidence type="ECO:0000313" key="1">
    <source>
        <dbReference type="EMBL" id="KKN53365.1"/>
    </source>
</evidence>
<accession>A0A0F9RA51</accession>
<proteinExistence type="predicted"/>
<reference evidence="1" key="1">
    <citation type="journal article" date="2015" name="Nature">
        <title>Complex archaea that bridge the gap between prokaryotes and eukaryotes.</title>
        <authorList>
            <person name="Spang A."/>
            <person name="Saw J.H."/>
            <person name="Jorgensen S.L."/>
            <person name="Zaremba-Niedzwiedzka K."/>
            <person name="Martijn J."/>
            <person name="Lind A.E."/>
            <person name="van Eijk R."/>
            <person name="Schleper C."/>
            <person name="Guy L."/>
            <person name="Ettema T.J."/>
        </authorList>
    </citation>
    <scope>NUCLEOTIDE SEQUENCE</scope>
</reference>
<name>A0A0F9RA51_9ZZZZ</name>